<evidence type="ECO:0000313" key="7">
    <source>
        <dbReference type="EMBL" id="CEG11350.1"/>
    </source>
</evidence>
<evidence type="ECO:0000256" key="2">
    <source>
        <dbReference type="ARBA" id="ARBA00005025"/>
    </source>
</evidence>
<dbReference type="Pfam" id="PF10369">
    <property type="entry name" value="ALS_ss_C"/>
    <property type="match status" value="1"/>
</dbReference>
<comment type="pathway">
    <text evidence="2">Amino-acid biosynthesis; L-valine biosynthesis; L-valine from pyruvate: step 1/4.</text>
</comment>
<dbReference type="Gene3D" id="3.30.70.260">
    <property type="match status" value="1"/>
</dbReference>
<dbReference type="PANTHER" id="PTHR30239">
    <property type="entry name" value="ACETOLACTATE SYNTHASE SMALL SUBUNIT"/>
    <property type="match status" value="1"/>
</dbReference>
<dbReference type="GO" id="GO:0003984">
    <property type="term" value="F:acetolactate synthase activity"/>
    <property type="evidence" value="ECO:0007669"/>
    <property type="project" value="UniProtKB-EC"/>
</dbReference>
<dbReference type="GO" id="GO:0009099">
    <property type="term" value="P:L-valine biosynthetic process"/>
    <property type="evidence" value="ECO:0007669"/>
    <property type="project" value="UniProtKB-UniPathway"/>
</dbReference>
<comment type="similarity">
    <text evidence="3">Belongs to the acetolactate synthase small subunit family.</text>
</comment>
<sequence length="164" mass="18392">MLLKKQKMYVISALVEHKPGVLQRIAGLFSRRNFNIDEISVGVTENPEIARITITTKGDEKDLEQMLKQMNKLVEVIKVSALDEKNSVTRTLCLVKANTPTRDAKSEFIQYTDVFRGRIVDVSRTSLTAEITGDNDKIDAFINLVRILGIKEIARTGTTALERG</sequence>
<dbReference type="InterPro" id="IPR054480">
    <property type="entry name" value="AHAS_small-like_ACT"/>
</dbReference>
<dbReference type="InterPro" id="IPR039557">
    <property type="entry name" value="AHAS_ACT"/>
</dbReference>
<evidence type="ECO:0000256" key="1">
    <source>
        <dbReference type="ARBA" id="ARBA00004974"/>
    </source>
</evidence>
<dbReference type="PANTHER" id="PTHR30239:SF0">
    <property type="entry name" value="ACETOLACTATE SYNTHASE SMALL SUBUNIT 1, CHLOROPLASTIC"/>
    <property type="match status" value="1"/>
</dbReference>
<name>A0A098E8N9_9ZZZZ</name>
<feature type="domain" description="ACT" evidence="6">
    <location>
        <begin position="10"/>
        <end position="84"/>
    </location>
</feature>
<dbReference type="Pfam" id="PF22629">
    <property type="entry name" value="ACT_AHAS_ss"/>
    <property type="match status" value="1"/>
</dbReference>
<dbReference type="InterPro" id="IPR004789">
    <property type="entry name" value="Acetalactate_synth_ssu"/>
</dbReference>
<dbReference type="Gene3D" id="3.30.70.1150">
    <property type="entry name" value="ACT-like. Chain A, domain 2"/>
    <property type="match status" value="1"/>
</dbReference>
<dbReference type="InterPro" id="IPR045865">
    <property type="entry name" value="ACT-like_dom_sf"/>
</dbReference>
<keyword evidence="5" id="KW-0100">Branched-chain amino acid biosynthesis</keyword>
<dbReference type="PROSITE" id="PS51671">
    <property type="entry name" value="ACT"/>
    <property type="match status" value="1"/>
</dbReference>
<dbReference type="UniPathway" id="UPA00047">
    <property type="reaction ID" value="UER00055"/>
</dbReference>
<dbReference type="InterPro" id="IPR027271">
    <property type="entry name" value="Acetolactate_synth/TF_NikR_C"/>
</dbReference>
<dbReference type="CDD" id="cd04878">
    <property type="entry name" value="ACT_AHAS"/>
    <property type="match status" value="1"/>
</dbReference>
<protein>
    <submittedName>
        <fullName evidence="7">Putative acetolactate synthase small subunit</fullName>
        <ecNumber evidence="7">2.2.1.6</ecNumber>
    </submittedName>
</protein>
<dbReference type="GO" id="GO:0005829">
    <property type="term" value="C:cytosol"/>
    <property type="evidence" value="ECO:0007669"/>
    <property type="project" value="TreeGrafter"/>
</dbReference>
<evidence type="ECO:0000259" key="6">
    <source>
        <dbReference type="PROSITE" id="PS51671"/>
    </source>
</evidence>
<accession>A0A098E8N9</accession>
<gene>
    <name evidence="7" type="primary">ilvH</name>
    <name evidence="7" type="ORF">MSIBF_A1390026</name>
</gene>
<dbReference type="GO" id="GO:1990610">
    <property type="term" value="F:acetolactate synthase regulator activity"/>
    <property type="evidence" value="ECO:0007669"/>
    <property type="project" value="InterPro"/>
</dbReference>
<dbReference type="NCBIfam" id="NF008864">
    <property type="entry name" value="PRK11895.1"/>
    <property type="match status" value="1"/>
</dbReference>
<evidence type="ECO:0000256" key="5">
    <source>
        <dbReference type="ARBA" id="ARBA00023304"/>
    </source>
</evidence>
<dbReference type="SUPFAM" id="SSF55021">
    <property type="entry name" value="ACT-like"/>
    <property type="match status" value="2"/>
</dbReference>
<dbReference type="EMBL" id="CCXY01000045">
    <property type="protein sequence ID" value="CEG11350.1"/>
    <property type="molecule type" value="Genomic_DNA"/>
</dbReference>
<dbReference type="UniPathway" id="UPA00049">
    <property type="reaction ID" value="UER00059"/>
</dbReference>
<organism evidence="7">
    <name type="scientific">groundwater metagenome</name>
    <dbReference type="NCBI Taxonomy" id="717931"/>
    <lineage>
        <taxon>unclassified sequences</taxon>
        <taxon>metagenomes</taxon>
        <taxon>ecological metagenomes</taxon>
    </lineage>
</organism>
<evidence type="ECO:0000256" key="3">
    <source>
        <dbReference type="ARBA" id="ARBA00006341"/>
    </source>
</evidence>
<evidence type="ECO:0000256" key="4">
    <source>
        <dbReference type="ARBA" id="ARBA00022605"/>
    </source>
</evidence>
<dbReference type="FunFam" id="3.30.70.260:FF:000001">
    <property type="entry name" value="Acetolactate synthase, small subunit"/>
    <property type="match status" value="1"/>
</dbReference>
<proteinExistence type="inferred from homology"/>
<dbReference type="InterPro" id="IPR019455">
    <property type="entry name" value="Acetolactate_synth_ssu_C"/>
</dbReference>
<dbReference type="InterPro" id="IPR002912">
    <property type="entry name" value="ACT_dom"/>
</dbReference>
<comment type="pathway">
    <text evidence="1">Amino-acid biosynthesis; L-isoleucine biosynthesis; L-isoleucine from 2-oxobutanoate: step 1/4.</text>
</comment>
<dbReference type="NCBIfam" id="TIGR00119">
    <property type="entry name" value="acolac_sm"/>
    <property type="match status" value="1"/>
</dbReference>
<keyword evidence="7" id="KW-0808">Transferase</keyword>
<keyword evidence="4" id="KW-0028">Amino-acid biosynthesis</keyword>
<reference evidence="7" key="1">
    <citation type="submission" date="2014-09" db="EMBL/GenBank/DDBJ databases">
        <authorList>
            <person name="Probst J Alexander"/>
        </authorList>
    </citation>
    <scope>NUCLEOTIDE SEQUENCE</scope>
</reference>
<dbReference type="AlphaFoldDB" id="A0A098E8N9"/>
<dbReference type="GO" id="GO:0009097">
    <property type="term" value="P:isoleucine biosynthetic process"/>
    <property type="evidence" value="ECO:0007669"/>
    <property type="project" value="UniProtKB-UniPathway"/>
</dbReference>
<dbReference type="EC" id="2.2.1.6" evidence="7"/>